<name>A0ABS8CHS7_9RHOB</name>
<comment type="caution">
    <text evidence="3">The sequence shown here is derived from an EMBL/GenBank/DDBJ whole genome shotgun (WGS) entry which is preliminary data.</text>
</comment>
<dbReference type="RefSeq" id="WP_226933839.1">
    <property type="nucleotide sequence ID" value="NZ_JACDXX010000002.1"/>
</dbReference>
<reference evidence="3 4" key="1">
    <citation type="submission" date="2020-07" db="EMBL/GenBank/DDBJ databases">
        <title>Pseudogemmobacter sp. nov., isolated from poultry manure in Taiwan.</title>
        <authorList>
            <person name="Lin S.-Y."/>
            <person name="Tang Y.-S."/>
            <person name="Young C.-C."/>
        </authorList>
    </citation>
    <scope>NUCLEOTIDE SEQUENCE [LARGE SCALE GENOMIC DNA]</scope>
    <source>
        <strain evidence="3 4">CC-YST710</strain>
    </source>
</reference>
<feature type="signal peptide" evidence="1">
    <location>
        <begin position="1"/>
        <end position="23"/>
    </location>
</feature>
<dbReference type="InterPro" id="IPR007921">
    <property type="entry name" value="CHAP_dom"/>
</dbReference>
<keyword evidence="4" id="KW-1185">Reference proteome</keyword>
<evidence type="ECO:0000313" key="3">
    <source>
        <dbReference type="EMBL" id="MCB5408942.1"/>
    </source>
</evidence>
<keyword evidence="1" id="KW-0732">Signal</keyword>
<evidence type="ECO:0000259" key="2">
    <source>
        <dbReference type="PROSITE" id="PS50911"/>
    </source>
</evidence>
<organism evidence="3 4">
    <name type="scientific">Pseudogemmobacter faecipullorum</name>
    <dbReference type="NCBI Taxonomy" id="2755041"/>
    <lineage>
        <taxon>Bacteria</taxon>
        <taxon>Pseudomonadati</taxon>
        <taxon>Pseudomonadota</taxon>
        <taxon>Alphaproteobacteria</taxon>
        <taxon>Rhodobacterales</taxon>
        <taxon>Paracoccaceae</taxon>
        <taxon>Pseudogemmobacter</taxon>
    </lineage>
</organism>
<proteinExistence type="predicted"/>
<dbReference type="SUPFAM" id="SSF54001">
    <property type="entry name" value="Cysteine proteinases"/>
    <property type="match status" value="1"/>
</dbReference>
<protein>
    <submittedName>
        <fullName evidence="3">CHAP domain-containing protein</fullName>
    </submittedName>
</protein>
<accession>A0ABS8CHS7</accession>
<dbReference type="Proteomes" id="UP001198571">
    <property type="component" value="Unassembled WGS sequence"/>
</dbReference>
<evidence type="ECO:0000256" key="1">
    <source>
        <dbReference type="SAM" id="SignalP"/>
    </source>
</evidence>
<feature type="domain" description="Peptidase C51" evidence="2">
    <location>
        <begin position="39"/>
        <end position="159"/>
    </location>
</feature>
<dbReference type="Gene3D" id="3.90.1720.10">
    <property type="entry name" value="endopeptidase domain like (from Nostoc punctiforme)"/>
    <property type="match status" value="1"/>
</dbReference>
<dbReference type="InterPro" id="IPR038765">
    <property type="entry name" value="Papain-like_cys_pep_sf"/>
</dbReference>
<feature type="chain" id="PRO_5046387147" evidence="1">
    <location>
        <begin position="24"/>
        <end position="181"/>
    </location>
</feature>
<dbReference type="PROSITE" id="PS50911">
    <property type="entry name" value="CHAP"/>
    <property type="match status" value="1"/>
</dbReference>
<dbReference type="Pfam" id="PF05257">
    <property type="entry name" value="CHAP"/>
    <property type="match status" value="1"/>
</dbReference>
<evidence type="ECO:0000313" key="4">
    <source>
        <dbReference type="Proteomes" id="UP001198571"/>
    </source>
</evidence>
<dbReference type="PROSITE" id="PS51257">
    <property type="entry name" value="PROKAR_LIPOPROTEIN"/>
    <property type="match status" value="1"/>
</dbReference>
<sequence>MTATPARALFRRLGLLCAALALSACMGRGPELDAVPYSSLDQSRQQMALLEAKEKQSSGQRVWCVPFARTASGVQISGDAKTWWKSAKGSYARGNQPRPGAVMAFSATRGMSRGHVAVVSEVVSEREIRVNHANWVRNKVQLDMKVIDISRRGDWSEVKVERVAGEMGVSSYPVSGFIYPN</sequence>
<dbReference type="EMBL" id="JACDXX010000002">
    <property type="protein sequence ID" value="MCB5408942.1"/>
    <property type="molecule type" value="Genomic_DNA"/>
</dbReference>
<gene>
    <name evidence="3" type="ORF">H0485_02810</name>
</gene>